<keyword evidence="14" id="KW-1185">Reference proteome</keyword>
<dbReference type="PANTHER" id="PTHR42923:SF3">
    <property type="entry name" value="PROTOPORPHYRINOGEN OXIDASE"/>
    <property type="match status" value="1"/>
</dbReference>
<evidence type="ECO:0000256" key="9">
    <source>
        <dbReference type="ARBA" id="ARBA00023244"/>
    </source>
</evidence>
<evidence type="ECO:0000313" key="14">
    <source>
        <dbReference type="Proteomes" id="UP001558652"/>
    </source>
</evidence>
<evidence type="ECO:0000256" key="5">
    <source>
        <dbReference type="ARBA" id="ARBA00022630"/>
    </source>
</evidence>
<dbReference type="Proteomes" id="UP001558652">
    <property type="component" value="Unassembled WGS sequence"/>
</dbReference>
<evidence type="ECO:0000313" key="13">
    <source>
        <dbReference type="EMBL" id="KAL1131539.1"/>
    </source>
</evidence>
<comment type="subcellular location">
    <subcellularLocation>
        <location evidence="11">Mitochondrion inner membrane</location>
    </subcellularLocation>
</comment>
<proteinExistence type="inferred from homology"/>
<dbReference type="AlphaFoldDB" id="A0ABD0YLY8"/>
<dbReference type="EMBL" id="JBFDAA010000006">
    <property type="protein sequence ID" value="KAL1131539.1"/>
    <property type="molecule type" value="Genomic_DNA"/>
</dbReference>
<dbReference type="GO" id="GO:0005743">
    <property type="term" value="C:mitochondrial inner membrane"/>
    <property type="evidence" value="ECO:0007669"/>
    <property type="project" value="UniProtKB-SubCell"/>
</dbReference>
<dbReference type="Pfam" id="PF01593">
    <property type="entry name" value="Amino_oxidase"/>
    <property type="match status" value="1"/>
</dbReference>
<keyword evidence="5 11" id="KW-0285">Flavoprotein</keyword>
<evidence type="ECO:0000256" key="11">
    <source>
        <dbReference type="RuleBase" id="RU367069"/>
    </source>
</evidence>
<accession>A0ABD0YLY8</accession>
<comment type="catalytic activity">
    <reaction evidence="10 11">
        <text>protoporphyrinogen IX + 3 O2 = protoporphyrin IX + 3 H2O2</text>
        <dbReference type="Rhea" id="RHEA:25576"/>
        <dbReference type="ChEBI" id="CHEBI:15379"/>
        <dbReference type="ChEBI" id="CHEBI:16240"/>
        <dbReference type="ChEBI" id="CHEBI:57306"/>
        <dbReference type="ChEBI" id="CHEBI:57307"/>
        <dbReference type="EC" id="1.3.3.4"/>
    </reaction>
</comment>
<evidence type="ECO:0000256" key="6">
    <source>
        <dbReference type="ARBA" id="ARBA00022827"/>
    </source>
</evidence>
<protein>
    <recommendedName>
        <fullName evidence="4 11">Protoporphyrinogen oxidase</fullName>
        <ecNumber evidence="4 11">1.3.3.4</ecNumber>
    </recommendedName>
</protein>
<dbReference type="PANTHER" id="PTHR42923">
    <property type="entry name" value="PROTOPORPHYRINOGEN OXIDASE"/>
    <property type="match status" value="1"/>
</dbReference>
<comment type="caution">
    <text evidence="13">The sequence shown here is derived from an EMBL/GenBank/DDBJ whole genome shotgun (WGS) entry which is preliminary data.</text>
</comment>
<dbReference type="EC" id="1.3.3.4" evidence="4 11"/>
<dbReference type="InterPro" id="IPR050464">
    <property type="entry name" value="Zeta_carotene_desat/Oxidored"/>
</dbReference>
<name>A0ABD0YLY8_9HEMI</name>
<dbReference type="InterPro" id="IPR002937">
    <property type="entry name" value="Amino_oxidase"/>
</dbReference>
<organism evidence="13 14">
    <name type="scientific">Ranatra chinensis</name>
    <dbReference type="NCBI Taxonomy" id="642074"/>
    <lineage>
        <taxon>Eukaryota</taxon>
        <taxon>Metazoa</taxon>
        <taxon>Ecdysozoa</taxon>
        <taxon>Arthropoda</taxon>
        <taxon>Hexapoda</taxon>
        <taxon>Insecta</taxon>
        <taxon>Pterygota</taxon>
        <taxon>Neoptera</taxon>
        <taxon>Paraneoptera</taxon>
        <taxon>Hemiptera</taxon>
        <taxon>Heteroptera</taxon>
        <taxon>Panheteroptera</taxon>
        <taxon>Nepomorpha</taxon>
        <taxon>Nepidae</taxon>
        <taxon>Ranatrinae</taxon>
        <taxon>Ranatra</taxon>
    </lineage>
</organism>
<evidence type="ECO:0000256" key="8">
    <source>
        <dbReference type="ARBA" id="ARBA00023133"/>
    </source>
</evidence>
<keyword evidence="9 11" id="KW-0627">Porphyrin biosynthesis</keyword>
<dbReference type="GO" id="GO:0006782">
    <property type="term" value="P:protoporphyrinogen IX biosynthetic process"/>
    <property type="evidence" value="ECO:0007669"/>
    <property type="project" value="UniProtKB-UniRule"/>
</dbReference>
<sequence>MPIAIIGGGISGLSAAHYLLKAGLTKNIVLLEASNRLGGWVNSIKDPVTGANFEKGPRTVRPYGLVGANTLELVEDLGLATKVVPVLKTHPTAKNRLIYVGGKLHRLPTDLAGLFSTVPPFSRPLALGALKDLFTPRKSCEDDTIYDFVCRRFGEELAEYLVSPLICGICAGDARNISVKFLAPALFEAEQKYGLAVAGLFAKTEKPNMGALANRAASEFWSVWSLEGGLASLTDSLASNLQGVELRMNTPVEKLEFKKGRAELTLEGGGLLDCRHVISSLPATRLAKLVAHQHPKMATSLNSISHVTVAVVNLAYRGQVLKENAFGFLVPPSQKLPILGVIFDSCSFPRSDGLTVLTAMLGGHWFQEYFSQKNDDKHILGVTLDNVNRVLGIEEEPVSTHISVLKDCIPQYTVGHTKRVGDIFSYVKSNRLPLSLIGSSYKGVGINDVIMSSKNAVNHIQKELV</sequence>
<dbReference type="GO" id="GO:0004729">
    <property type="term" value="F:oxygen-dependent protoporphyrinogen oxidase activity"/>
    <property type="evidence" value="ECO:0007669"/>
    <property type="project" value="UniProtKB-UniRule"/>
</dbReference>
<comment type="similarity">
    <text evidence="3 11">Belongs to the protoporphyrinogen/coproporphyrinogen oxidase family. Protoporphyrinogen oxidase subfamily.</text>
</comment>
<comment type="pathway">
    <text evidence="2 11">Porphyrin-containing compound metabolism; protoporphyrin-IX biosynthesis; protoporphyrin-IX from protoporphyrinogen-IX: step 1/1.</text>
</comment>
<evidence type="ECO:0000256" key="2">
    <source>
        <dbReference type="ARBA" id="ARBA00005073"/>
    </source>
</evidence>
<keyword evidence="6 11" id="KW-0274">FAD</keyword>
<keyword evidence="7 11" id="KW-0560">Oxidoreductase</keyword>
<comment type="cofactor">
    <cofactor evidence="11">
        <name>FAD</name>
        <dbReference type="ChEBI" id="CHEBI:57692"/>
    </cofactor>
    <text evidence="11">Binds 1 FAD per subunit.</text>
</comment>
<dbReference type="Gene3D" id="3.50.50.60">
    <property type="entry name" value="FAD/NAD(P)-binding domain"/>
    <property type="match status" value="1"/>
</dbReference>
<feature type="domain" description="Amine oxidase" evidence="12">
    <location>
        <begin position="10"/>
        <end position="460"/>
    </location>
</feature>
<comment type="function">
    <text evidence="1 11">Catalyzes the 6-electron oxidation of protoporphyrinogen-IX to form protoporphyrin-IX.</text>
</comment>
<evidence type="ECO:0000256" key="3">
    <source>
        <dbReference type="ARBA" id="ARBA00010551"/>
    </source>
</evidence>
<gene>
    <name evidence="13" type="ORF">AAG570_011156</name>
</gene>
<evidence type="ECO:0000256" key="10">
    <source>
        <dbReference type="ARBA" id="ARBA00047554"/>
    </source>
</evidence>
<evidence type="ECO:0000259" key="12">
    <source>
        <dbReference type="Pfam" id="PF01593"/>
    </source>
</evidence>
<evidence type="ECO:0000256" key="4">
    <source>
        <dbReference type="ARBA" id="ARBA00012867"/>
    </source>
</evidence>
<dbReference type="InterPro" id="IPR036188">
    <property type="entry name" value="FAD/NAD-bd_sf"/>
</dbReference>
<evidence type="ECO:0000256" key="1">
    <source>
        <dbReference type="ARBA" id="ARBA00002600"/>
    </source>
</evidence>
<evidence type="ECO:0000256" key="7">
    <source>
        <dbReference type="ARBA" id="ARBA00023002"/>
    </source>
</evidence>
<dbReference type="InterPro" id="IPR004572">
    <property type="entry name" value="Protoporphyrinogen_oxidase"/>
</dbReference>
<dbReference type="NCBIfam" id="TIGR00562">
    <property type="entry name" value="proto_IX_ox"/>
    <property type="match status" value="1"/>
</dbReference>
<reference evidence="13 14" key="1">
    <citation type="submission" date="2024-07" db="EMBL/GenBank/DDBJ databases">
        <title>Chromosome-level genome assembly of the water stick insect Ranatra chinensis (Heteroptera: Nepidae).</title>
        <authorList>
            <person name="Liu X."/>
        </authorList>
    </citation>
    <scope>NUCLEOTIDE SEQUENCE [LARGE SCALE GENOMIC DNA]</scope>
    <source>
        <strain evidence="13">Cailab_2021Rc</strain>
        <tissue evidence="13">Muscle</tissue>
    </source>
</reference>
<dbReference type="SUPFAM" id="SSF54373">
    <property type="entry name" value="FAD-linked reductases, C-terminal domain"/>
    <property type="match status" value="1"/>
</dbReference>
<dbReference type="SUPFAM" id="SSF51905">
    <property type="entry name" value="FAD/NAD(P)-binding domain"/>
    <property type="match status" value="1"/>
</dbReference>
<keyword evidence="8 11" id="KW-0350">Heme biosynthesis</keyword>